<evidence type="ECO:0000313" key="2">
    <source>
        <dbReference type="EMBL" id="MBU8545807.1"/>
    </source>
</evidence>
<protein>
    <recommendedName>
        <fullName evidence="4">ABC transporter permease</fullName>
    </recommendedName>
</protein>
<organism evidence="2 3">
    <name type="scientific">Falsiroseomonas oleicola</name>
    <dbReference type="NCBI Taxonomy" id="2801474"/>
    <lineage>
        <taxon>Bacteria</taxon>
        <taxon>Pseudomonadati</taxon>
        <taxon>Pseudomonadota</taxon>
        <taxon>Alphaproteobacteria</taxon>
        <taxon>Acetobacterales</taxon>
        <taxon>Roseomonadaceae</taxon>
        <taxon>Falsiroseomonas</taxon>
    </lineage>
</organism>
<keyword evidence="1" id="KW-0812">Transmembrane</keyword>
<accession>A0ABS6HAP5</accession>
<keyword evidence="3" id="KW-1185">Reference proteome</keyword>
<evidence type="ECO:0000313" key="3">
    <source>
        <dbReference type="Proteomes" id="UP000689967"/>
    </source>
</evidence>
<keyword evidence="1" id="KW-0472">Membrane</keyword>
<evidence type="ECO:0000256" key="1">
    <source>
        <dbReference type="SAM" id="Phobius"/>
    </source>
</evidence>
<dbReference type="RefSeq" id="WP_216877835.1">
    <property type="nucleotide sequence ID" value="NZ_JAERQM010000006.1"/>
</dbReference>
<name>A0ABS6HAP5_9PROT</name>
<gene>
    <name evidence="2" type="ORF">JJQ90_18940</name>
</gene>
<proteinExistence type="predicted"/>
<dbReference type="Proteomes" id="UP000689967">
    <property type="component" value="Unassembled WGS sequence"/>
</dbReference>
<evidence type="ECO:0008006" key="4">
    <source>
        <dbReference type="Google" id="ProtNLM"/>
    </source>
</evidence>
<reference evidence="2 3" key="1">
    <citation type="submission" date="2021-01" db="EMBL/GenBank/DDBJ databases">
        <title>Roseomonas sp. nov, a bacterium isolated from an oil production mixture in Yumen Oilfield.</title>
        <authorList>
            <person name="Wu D."/>
        </authorList>
    </citation>
    <scope>NUCLEOTIDE SEQUENCE [LARGE SCALE GENOMIC DNA]</scope>
    <source>
        <strain evidence="2 3">ROY-5-3</strain>
    </source>
</reference>
<sequence length="80" mass="8879">MIGILAGLWGRMQGWVAIAAAALAAIAGAYLAGRRQARRDVALDQAQRALNRREVRDAVERDVARDPAAAERLLRDWRRD</sequence>
<dbReference type="EMBL" id="JAERQM010000006">
    <property type="protein sequence ID" value="MBU8545807.1"/>
    <property type="molecule type" value="Genomic_DNA"/>
</dbReference>
<comment type="caution">
    <text evidence="2">The sequence shown here is derived from an EMBL/GenBank/DDBJ whole genome shotgun (WGS) entry which is preliminary data.</text>
</comment>
<keyword evidence="1" id="KW-1133">Transmembrane helix</keyword>
<feature type="transmembrane region" description="Helical" evidence="1">
    <location>
        <begin position="12"/>
        <end position="32"/>
    </location>
</feature>